<keyword evidence="1" id="KW-0175">Coiled coil</keyword>
<evidence type="ECO:0000256" key="2">
    <source>
        <dbReference type="SAM" id="MobiDB-lite"/>
    </source>
</evidence>
<dbReference type="EMBL" id="CP108253">
    <property type="protein sequence ID" value="WTU42660.1"/>
    <property type="molecule type" value="Genomic_DNA"/>
</dbReference>
<evidence type="ECO:0000256" key="1">
    <source>
        <dbReference type="SAM" id="Coils"/>
    </source>
</evidence>
<proteinExistence type="predicted"/>
<protein>
    <submittedName>
        <fullName evidence="3">Uncharacterized protein</fullName>
    </submittedName>
</protein>
<feature type="coiled-coil region" evidence="1">
    <location>
        <begin position="198"/>
        <end position="225"/>
    </location>
</feature>
<accession>A0AAU2H3I7</accession>
<organism evidence="3">
    <name type="scientific">Streptomyces sp. NBC_00060</name>
    <dbReference type="NCBI Taxonomy" id="2975636"/>
    <lineage>
        <taxon>Bacteria</taxon>
        <taxon>Bacillati</taxon>
        <taxon>Actinomycetota</taxon>
        <taxon>Actinomycetes</taxon>
        <taxon>Kitasatosporales</taxon>
        <taxon>Streptomycetaceae</taxon>
        <taxon>Streptomyces</taxon>
    </lineage>
</organism>
<sequence length="310" mass="34255">MNTPDQQPQSLEQQRADRGIEATLEPDPAESRAALDALLDDRPQLAALALDLLDTVVRHGGAGGTWTPASIKRTMRRGRRDRELAERAAMIEERFSVEQRPAAHALVQIADTRKAGEQAVASTPLAIWQADTVGMKTPDVAQLLGLTPSRVYAILREKRVEWDIEQGVAADVARGNNPRASLDNYTRALAGIPEGPDRTAAETFLDKLRAEVERHERAAHEARRAQLPEGHALYTWRLDLFDSEAGEGWQEWESGEDHLAEGSEARLAEQVIENAGEGAATHRARVLIWEGPEGTDDEALYRHEHTPDAK</sequence>
<reference evidence="3" key="1">
    <citation type="submission" date="2022-10" db="EMBL/GenBank/DDBJ databases">
        <title>The complete genomes of actinobacterial strains from the NBC collection.</title>
        <authorList>
            <person name="Joergensen T.S."/>
            <person name="Alvarez Arevalo M."/>
            <person name="Sterndorff E.B."/>
            <person name="Faurdal D."/>
            <person name="Vuksanovic O."/>
            <person name="Mourched A.-S."/>
            <person name="Charusanti P."/>
            <person name="Shaw S."/>
            <person name="Blin K."/>
            <person name="Weber T."/>
        </authorList>
    </citation>
    <scope>NUCLEOTIDE SEQUENCE</scope>
    <source>
        <strain evidence="3">NBC_00060</strain>
    </source>
</reference>
<gene>
    <name evidence="3" type="ORF">OHV25_25325</name>
</gene>
<evidence type="ECO:0000313" key="3">
    <source>
        <dbReference type="EMBL" id="WTU42660.1"/>
    </source>
</evidence>
<feature type="region of interest" description="Disordered" evidence="2">
    <location>
        <begin position="1"/>
        <end position="28"/>
    </location>
</feature>
<name>A0AAU2H3I7_9ACTN</name>
<dbReference type="AlphaFoldDB" id="A0AAU2H3I7"/>
<feature type="compositionally biased region" description="Polar residues" evidence="2">
    <location>
        <begin position="1"/>
        <end position="13"/>
    </location>
</feature>